<evidence type="ECO:0000256" key="5">
    <source>
        <dbReference type="ARBA" id="ARBA00022660"/>
    </source>
</evidence>
<keyword evidence="5" id="KW-0679">Respiratory chain</keyword>
<comment type="similarity">
    <text evidence="3">Belongs to the alternative oxidase family.</text>
</comment>
<gene>
    <name evidence="14" type="ORF">HTEP1355_LOCUS1705</name>
</gene>
<keyword evidence="12" id="KW-0472">Membrane</keyword>
<keyword evidence="9" id="KW-1133">Transmembrane helix</keyword>
<feature type="region of interest" description="Disordered" evidence="13">
    <location>
        <begin position="120"/>
        <end position="139"/>
    </location>
</feature>
<protein>
    <recommendedName>
        <fullName evidence="15">Ubiquinol oxidase</fullName>
    </recommendedName>
</protein>
<dbReference type="Gene3D" id="1.20.1260.140">
    <property type="entry name" value="Alternative oxidase"/>
    <property type="match status" value="1"/>
</dbReference>
<dbReference type="GO" id="GO:0046872">
    <property type="term" value="F:metal ion binding"/>
    <property type="evidence" value="ECO:0007669"/>
    <property type="project" value="UniProtKB-KW"/>
</dbReference>
<proteinExistence type="inferred from homology"/>
<dbReference type="AlphaFoldDB" id="A0A7S0V434"/>
<evidence type="ECO:0000256" key="7">
    <source>
        <dbReference type="ARBA" id="ARBA00022723"/>
    </source>
</evidence>
<keyword evidence="11" id="KW-0408">Iron</keyword>
<accession>A0A7S0V434</accession>
<keyword evidence="7" id="KW-0479">Metal-binding</keyword>
<dbReference type="InterPro" id="IPR002680">
    <property type="entry name" value="AOX"/>
</dbReference>
<dbReference type="GO" id="GO:0005739">
    <property type="term" value="C:mitochondrion"/>
    <property type="evidence" value="ECO:0007669"/>
    <property type="project" value="TreeGrafter"/>
</dbReference>
<keyword evidence="6" id="KW-0812">Transmembrane</keyword>
<keyword evidence="10" id="KW-0560">Oxidoreductase</keyword>
<evidence type="ECO:0000256" key="11">
    <source>
        <dbReference type="ARBA" id="ARBA00023004"/>
    </source>
</evidence>
<comment type="subcellular location">
    <subcellularLocation>
        <location evidence="2">Membrane</location>
    </subcellularLocation>
</comment>
<dbReference type="InterPro" id="IPR038659">
    <property type="entry name" value="AOX_sf"/>
</dbReference>
<keyword evidence="8" id="KW-0249">Electron transport</keyword>
<evidence type="ECO:0000313" key="14">
    <source>
        <dbReference type="EMBL" id="CAD8779770.1"/>
    </source>
</evidence>
<keyword evidence="4" id="KW-0813">Transport</keyword>
<dbReference type="GO" id="GO:0016020">
    <property type="term" value="C:membrane"/>
    <property type="evidence" value="ECO:0007669"/>
    <property type="project" value="UniProtKB-SubCell"/>
</dbReference>
<dbReference type="PANTHER" id="PTHR31803:SF19">
    <property type="entry name" value="UBIQUINOL OXIDASE"/>
    <property type="match status" value="1"/>
</dbReference>
<dbReference type="EMBL" id="HBFN01002780">
    <property type="protein sequence ID" value="CAD8779770.1"/>
    <property type="molecule type" value="Transcribed_RNA"/>
</dbReference>
<dbReference type="PANTHER" id="PTHR31803">
    <property type="entry name" value="ALTERNATIVE OXIDASE"/>
    <property type="match status" value="1"/>
</dbReference>
<evidence type="ECO:0000256" key="1">
    <source>
        <dbReference type="ARBA" id="ARBA00001962"/>
    </source>
</evidence>
<dbReference type="GO" id="GO:0010230">
    <property type="term" value="P:alternative respiration"/>
    <property type="evidence" value="ECO:0007669"/>
    <property type="project" value="TreeGrafter"/>
</dbReference>
<name>A0A7S0V434_9CRYP</name>
<evidence type="ECO:0000256" key="8">
    <source>
        <dbReference type="ARBA" id="ARBA00022982"/>
    </source>
</evidence>
<evidence type="ECO:0000256" key="6">
    <source>
        <dbReference type="ARBA" id="ARBA00022692"/>
    </source>
</evidence>
<evidence type="ECO:0000256" key="9">
    <source>
        <dbReference type="ARBA" id="ARBA00022989"/>
    </source>
</evidence>
<dbReference type="GO" id="GO:0009916">
    <property type="term" value="F:alternative oxidase activity"/>
    <property type="evidence" value="ECO:0007669"/>
    <property type="project" value="InterPro"/>
</dbReference>
<dbReference type="Pfam" id="PF01786">
    <property type="entry name" value="AOX"/>
    <property type="match status" value="1"/>
</dbReference>
<evidence type="ECO:0008006" key="15">
    <source>
        <dbReference type="Google" id="ProtNLM"/>
    </source>
</evidence>
<evidence type="ECO:0000256" key="12">
    <source>
        <dbReference type="ARBA" id="ARBA00023136"/>
    </source>
</evidence>
<evidence type="ECO:0000256" key="3">
    <source>
        <dbReference type="ARBA" id="ARBA00008388"/>
    </source>
</evidence>
<reference evidence="14" key="1">
    <citation type="submission" date="2021-01" db="EMBL/GenBank/DDBJ databases">
        <authorList>
            <person name="Corre E."/>
            <person name="Pelletier E."/>
            <person name="Niang G."/>
            <person name="Scheremetjew M."/>
            <person name="Finn R."/>
            <person name="Kale V."/>
            <person name="Holt S."/>
            <person name="Cochrane G."/>
            <person name="Meng A."/>
            <person name="Brown T."/>
            <person name="Cohen L."/>
        </authorList>
    </citation>
    <scope>NUCLEOTIDE SEQUENCE</scope>
    <source>
        <strain evidence="14">CCMP443</strain>
    </source>
</reference>
<evidence type="ECO:0000256" key="2">
    <source>
        <dbReference type="ARBA" id="ARBA00004370"/>
    </source>
</evidence>
<evidence type="ECO:0000256" key="10">
    <source>
        <dbReference type="ARBA" id="ARBA00023002"/>
    </source>
</evidence>
<comment type="cofactor">
    <cofactor evidence="1">
        <name>Fe cation</name>
        <dbReference type="ChEBI" id="CHEBI:24875"/>
    </cofactor>
</comment>
<sequence>MVAAADRDGVDGVSEEELQAMMSDIAEGKAVMKTAFRQKGAWLPGFLARPLVGLLEMVGRLDAKQDQKLQGKVRPYKDAGEVDQGMQGLQGKLSQLVLENDAVWKREENRREQIRAALDRAKEEKAASHSPGAADSGELVSKLSQTESPGIILGPYFLLCWLLDVLFTNRPIQRFWFLENVARMPYLSYSTMLAYYEVLGWWRASSDVRLIHFAEEWNEVQHLKIMEALGGDRLWIDRFLARHAAIFYYIILNHVWLFSPSIAYNFSELIEFHAVDTYGEFLDANEELLKSMPAPQEAIDYYESEDLFLFDEFQTGREPATRRPRVKNLYDVFMNIRDDELEHVKTMFQCQTAEAQIVSPNSRKQKAERQAGAK</sequence>
<evidence type="ECO:0000256" key="13">
    <source>
        <dbReference type="SAM" id="MobiDB-lite"/>
    </source>
</evidence>
<organism evidence="14">
    <name type="scientific">Hemiselmis tepida</name>
    <dbReference type="NCBI Taxonomy" id="464990"/>
    <lineage>
        <taxon>Eukaryota</taxon>
        <taxon>Cryptophyceae</taxon>
        <taxon>Cryptomonadales</taxon>
        <taxon>Hemiselmidaceae</taxon>
        <taxon>Hemiselmis</taxon>
    </lineage>
</organism>
<evidence type="ECO:0000256" key="4">
    <source>
        <dbReference type="ARBA" id="ARBA00022448"/>
    </source>
</evidence>